<gene>
    <name evidence="1" type="ORF">SAMN05421882_10934</name>
</gene>
<evidence type="ECO:0000313" key="1">
    <source>
        <dbReference type="EMBL" id="SDX20914.1"/>
    </source>
</evidence>
<proteinExistence type="predicted"/>
<name>A0A1H2ZVH4_9PROT</name>
<accession>A0A1H2ZVH4</accession>
<sequence length="163" mass="18678">MSHVEFWKEQMSKIECGNNWVVFENGTMVHPSEDGKKSAMDIMRTIDDLLATNAELIKEYQCFIINGENAVVRFNIDYRSISVRCPYEEVEAEMMKYDKSNHHDNEFFAQILCVVALNKLNEDARNRVVLYENTAGNKHAEPEKNESAAKVDAFLAQLSTAVH</sequence>
<dbReference type="EMBL" id="FNNH01000093">
    <property type="protein sequence ID" value="SDX20914.1"/>
    <property type="molecule type" value="Genomic_DNA"/>
</dbReference>
<protein>
    <submittedName>
        <fullName evidence="1">Uncharacterized protein</fullName>
    </submittedName>
</protein>
<reference evidence="1 2" key="1">
    <citation type="submission" date="2016-10" db="EMBL/GenBank/DDBJ databases">
        <authorList>
            <person name="de Groot N.N."/>
        </authorList>
    </citation>
    <scope>NUCLEOTIDE SEQUENCE [LARGE SCALE GENOMIC DNA]</scope>
    <source>
        <strain evidence="1 2">Nm110</strain>
    </source>
</reference>
<dbReference type="Proteomes" id="UP000183454">
    <property type="component" value="Unassembled WGS sequence"/>
</dbReference>
<evidence type="ECO:0000313" key="2">
    <source>
        <dbReference type="Proteomes" id="UP000183454"/>
    </source>
</evidence>
<organism evidence="1 2">
    <name type="scientific">Nitrosomonas communis</name>
    <dbReference type="NCBI Taxonomy" id="44574"/>
    <lineage>
        <taxon>Bacteria</taxon>
        <taxon>Pseudomonadati</taxon>
        <taxon>Pseudomonadota</taxon>
        <taxon>Betaproteobacteria</taxon>
        <taxon>Nitrosomonadales</taxon>
        <taxon>Nitrosomonadaceae</taxon>
        <taxon>Nitrosomonas</taxon>
    </lineage>
</organism>
<dbReference type="AlphaFoldDB" id="A0A1H2ZVH4"/>
<dbReference type="RefSeq" id="WP_139297687.1">
    <property type="nucleotide sequence ID" value="NZ_FNNH01000093.1"/>
</dbReference>